<accession>A0ABU8H360</accession>
<dbReference type="Gene3D" id="3.90.180.10">
    <property type="entry name" value="Medium-chain alcohol dehydrogenases, catalytic domain"/>
    <property type="match status" value="1"/>
</dbReference>
<name>A0ABU8H360_9SPHN</name>
<dbReference type="InterPro" id="IPR013149">
    <property type="entry name" value="ADH-like_C"/>
</dbReference>
<dbReference type="Pfam" id="PF08240">
    <property type="entry name" value="ADH_N"/>
    <property type="match status" value="1"/>
</dbReference>
<dbReference type="InterPro" id="IPR011032">
    <property type="entry name" value="GroES-like_sf"/>
</dbReference>
<dbReference type="PANTHER" id="PTHR45033:SF2">
    <property type="entry name" value="ZINC-TYPE ALCOHOL DEHYDROGENASE-LIKE PROTEIN C1773.06C"/>
    <property type="match status" value="1"/>
</dbReference>
<dbReference type="SUPFAM" id="SSF51735">
    <property type="entry name" value="NAD(P)-binding Rossmann-fold domains"/>
    <property type="match status" value="1"/>
</dbReference>
<dbReference type="InterPro" id="IPR052711">
    <property type="entry name" value="Zinc_ADH-like"/>
</dbReference>
<comment type="caution">
    <text evidence="2">The sequence shown here is derived from an EMBL/GenBank/DDBJ whole genome shotgun (WGS) entry which is preliminary data.</text>
</comment>
<evidence type="ECO:0000313" key="3">
    <source>
        <dbReference type="Proteomes" id="UP001367771"/>
    </source>
</evidence>
<dbReference type="SMART" id="SM00829">
    <property type="entry name" value="PKS_ER"/>
    <property type="match status" value="1"/>
</dbReference>
<keyword evidence="3" id="KW-1185">Reference proteome</keyword>
<dbReference type="Pfam" id="PF00107">
    <property type="entry name" value="ADH_zinc_N"/>
    <property type="match status" value="1"/>
</dbReference>
<evidence type="ECO:0000259" key="1">
    <source>
        <dbReference type="SMART" id="SM00829"/>
    </source>
</evidence>
<dbReference type="InterPro" id="IPR013154">
    <property type="entry name" value="ADH-like_N"/>
</dbReference>
<dbReference type="Proteomes" id="UP001367771">
    <property type="component" value="Unassembled WGS sequence"/>
</dbReference>
<dbReference type="SUPFAM" id="SSF50129">
    <property type="entry name" value="GroES-like"/>
    <property type="match status" value="1"/>
</dbReference>
<evidence type="ECO:0000313" key="2">
    <source>
        <dbReference type="EMBL" id="MEI5687427.1"/>
    </source>
</evidence>
<dbReference type="InterPro" id="IPR020843">
    <property type="entry name" value="ER"/>
</dbReference>
<proteinExistence type="predicted"/>
<protein>
    <submittedName>
        <fullName evidence="2">NAD(P)-dependent alcohol dehydrogenase</fullName>
    </submittedName>
</protein>
<reference evidence="2 3" key="1">
    <citation type="journal article" date="2013" name="Int. J. Syst. Evol. Microbiol.">
        <title>Sphingomonas kyungheensis sp. nov., a bacterium with ginsenoside-converting activity isolated from soil of a ginseng field.</title>
        <authorList>
            <person name="Son H.M."/>
            <person name="Yang J.E."/>
            <person name="Park Y."/>
            <person name="Han C.K."/>
            <person name="Kim S.G."/>
            <person name="Kook M."/>
            <person name="Yi T.H."/>
        </authorList>
    </citation>
    <scope>NUCLEOTIDE SEQUENCE [LARGE SCALE GENOMIC DNA]</scope>
    <source>
        <strain evidence="2 3">LMG 26582</strain>
    </source>
</reference>
<dbReference type="PANTHER" id="PTHR45033">
    <property type="match status" value="1"/>
</dbReference>
<dbReference type="CDD" id="cd08276">
    <property type="entry name" value="MDR7"/>
    <property type="match status" value="1"/>
</dbReference>
<feature type="domain" description="Enoyl reductase (ER)" evidence="1">
    <location>
        <begin position="12"/>
        <end position="334"/>
    </location>
</feature>
<dbReference type="EMBL" id="JBBBDM010000003">
    <property type="protein sequence ID" value="MEI5687427.1"/>
    <property type="molecule type" value="Genomic_DNA"/>
</dbReference>
<dbReference type="RefSeq" id="WP_336545196.1">
    <property type="nucleotide sequence ID" value="NZ_JBBBDM010000003.1"/>
</dbReference>
<dbReference type="Gene3D" id="3.40.50.720">
    <property type="entry name" value="NAD(P)-binding Rossmann-like Domain"/>
    <property type="match status" value="1"/>
</dbReference>
<organism evidence="2 3">
    <name type="scientific">Sphingomonas kyungheensis</name>
    <dbReference type="NCBI Taxonomy" id="1069987"/>
    <lineage>
        <taxon>Bacteria</taxon>
        <taxon>Pseudomonadati</taxon>
        <taxon>Pseudomonadota</taxon>
        <taxon>Alphaproteobacteria</taxon>
        <taxon>Sphingomonadales</taxon>
        <taxon>Sphingomonadaceae</taxon>
        <taxon>Sphingomonas</taxon>
    </lineage>
</organism>
<sequence>MTMTRWEMTDYGRANLRLACVPRPEPRAGEVLVKVAAVALNYRDKLVIDNGLGTHLPFPFTPGSDLAGTVVATGAGATRFAVGERVISVFFPGWIDGSYAGSAANPPGAALGGNYPGVLAEYVAMPEDWFVAAPHSLDPVAASTLTCAGLTAWFALVEQGRLKAGASVLVQGTGGVALFGLQIAKAHGATVFVTSGDAAKRERAAALGADHAIARDGWVETVHRLTADRGVDHILDIVGGAHLARSLEAVAVQGRIALIGVIDGVELAGAARHLMLKNAVVQGIRVGHRRALDDLVRAIDANAIQPVIDRRYAFDALPAALDHLDRGAFGKIVVTLD</sequence>
<gene>
    <name evidence="2" type="ORF">V8201_10100</name>
</gene>
<dbReference type="InterPro" id="IPR036291">
    <property type="entry name" value="NAD(P)-bd_dom_sf"/>
</dbReference>